<feature type="domain" description="NACHT" evidence="5">
    <location>
        <begin position="339"/>
        <end position="455"/>
    </location>
</feature>
<dbReference type="InterPro" id="IPR056125">
    <property type="entry name" value="DUF7708"/>
</dbReference>
<feature type="compositionally biased region" description="Low complexity" evidence="4">
    <location>
        <begin position="15"/>
        <end position="31"/>
    </location>
</feature>
<organism evidence="6 7">
    <name type="scientific">Piedraia hortae CBS 480.64</name>
    <dbReference type="NCBI Taxonomy" id="1314780"/>
    <lineage>
        <taxon>Eukaryota</taxon>
        <taxon>Fungi</taxon>
        <taxon>Dikarya</taxon>
        <taxon>Ascomycota</taxon>
        <taxon>Pezizomycotina</taxon>
        <taxon>Dothideomycetes</taxon>
        <taxon>Dothideomycetidae</taxon>
        <taxon>Capnodiales</taxon>
        <taxon>Piedraiaceae</taxon>
        <taxon>Piedraia</taxon>
    </lineage>
</organism>
<dbReference type="PANTHER" id="PTHR10039">
    <property type="entry name" value="AMELOGENIN"/>
    <property type="match status" value="1"/>
</dbReference>
<evidence type="ECO:0000256" key="4">
    <source>
        <dbReference type="SAM" id="MobiDB-lite"/>
    </source>
</evidence>
<dbReference type="PANTHER" id="PTHR10039:SF14">
    <property type="entry name" value="NACHT DOMAIN-CONTAINING PROTEIN"/>
    <property type="match status" value="1"/>
</dbReference>
<reference evidence="6" key="1">
    <citation type="journal article" date="2020" name="Stud. Mycol.">
        <title>101 Dothideomycetes genomes: a test case for predicting lifestyles and emergence of pathogens.</title>
        <authorList>
            <person name="Haridas S."/>
            <person name="Albert R."/>
            <person name="Binder M."/>
            <person name="Bloem J."/>
            <person name="Labutti K."/>
            <person name="Salamov A."/>
            <person name="Andreopoulos B."/>
            <person name="Baker S."/>
            <person name="Barry K."/>
            <person name="Bills G."/>
            <person name="Bluhm B."/>
            <person name="Cannon C."/>
            <person name="Castanera R."/>
            <person name="Culley D."/>
            <person name="Daum C."/>
            <person name="Ezra D."/>
            <person name="Gonzalez J."/>
            <person name="Henrissat B."/>
            <person name="Kuo A."/>
            <person name="Liang C."/>
            <person name="Lipzen A."/>
            <person name="Lutzoni F."/>
            <person name="Magnuson J."/>
            <person name="Mondo S."/>
            <person name="Nolan M."/>
            <person name="Ohm R."/>
            <person name="Pangilinan J."/>
            <person name="Park H.-J."/>
            <person name="Ramirez L."/>
            <person name="Alfaro M."/>
            <person name="Sun H."/>
            <person name="Tritt A."/>
            <person name="Yoshinaga Y."/>
            <person name="Zwiers L.-H."/>
            <person name="Turgeon B."/>
            <person name="Goodwin S."/>
            <person name="Spatafora J."/>
            <person name="Crous P."/>
            <person name="Grigoriev I."/>
        </authorList>
    </citation>
    <scope>NUCLEOTIDE SEQUENCE</scope>
    <source>
        <strain evidence="6">CBS 480.64</strain>
    </source>
</reference>
<accession>A0A6A7BVZ4</accession>
<keyword evidence="2" id="KW-0677">Repeat</keyword>
<dbReference type="InterPro" id="IPR019775">
    <property type="entry name" value="WD40_repeat_CS"/>
</dbReference>
<evidence type="ECO:0000256" key="3">
    <source>
        <dbReference type="PROSITE-ProRule" id="PRU00221"/>
    </source>
</evidence>
<evidence type="ECO:0000256" key="2">
    <source>
        <dbReference type="ARBA" id="ARBA00022737"/>
    </source>
</evidence>
<evidence type="ECO:0000259" key="5">
    <source>
        <dbReference type="PROSITE" id="PS50837"/>
    </source>
</evidence>
<proteinExistence type="predicted"/>
<dbReference type="Pfam" id="PF24809">
    <property type="entry name" value="DUF7708"/>
    <property type="match status" value="1"/>
</dbReference>
<dbReference type="PROSITE" id="PS50294">
    <property type="entry name" value="WD_REPEATS_REGION"/>
    <property type="match status" value="1"/>
</dbReference>
<dbReference type="SMART" id="SM00320">
    <property type="entry name" value="WD40"/>
    <property type="match status" value="7"/>
</dbReference>
<dbReference type="EMBL" id="MU005996">
    <property type="protein sequence ID" value="KAF2859222.1"/>
    <property type="molecule type" value="Genomic_DNA"/>
</dbReference>
<evidence type="ECO:0000313" key="7">
    <source>
        <dbReference type="Proteomes" id="UP000799421"/>
    </source>
</evidence>
<dbReference type="SUPFAM" id="SSF50998">
    <property type="entry name" value="Quinoprotein alcohol dehydrogenase-like"/>
    <property type="match status" value="1"/>
</dbReference>
<gene>
    <name evidence="6" type="ORF">K470DRAFT_271788</name>
</gene>
<evidence type="ECO:0000313" key="6">
    <source>
        <dbReference type="EMBL" id="KAF2859222.1"/>
    </source>
</evidence>
<keyword evidence="1 3" id="KW-0853">WD repeat</keyword>
<dbReference type="InterPro" id="IPR036322">
    <property type="entry name" value="WD40_repeat_dom_sf"/>
</dbReference>
<dbReference type="Pfam" id="PF00400">
    <property type="entry name" value="WD40"/>
    <property type="match status" value="2"/>
</dbReference>
<dbReference type="PROSITE" id="PS50082">
    <property type="entry name" value="WD_REPEATS_2"/>
    <property type="match status" value="1"/>
</dbReference>
<sequence>MPQWTERLKSKYRSHTSTSQSSASASQPSQTRHVSVRTSAPVLAPKNSFQDQGRLLRDAVAQLSADDRKFVEEQLGPNSDLERDAAEVLALRGQNQTKRSHEWMASIRKINRQIMQFMPVVDVASNVAPEVLSLPWAGIRSLLMVIQNVHVQSESILDGIETVLDTNRLLAAYLAIYREVDATSSIEYLYNNIVKLYGLILCFLAHAHNTCDMNRLERMVHSLTGEVIPNFKDTHNRMLETIEIHRPAVNDEVSKKQQTWVNKQLEALSKAQEEINQGVKGVQKTLDLSALRYAKRAAYDSRDYSSHSQDGDFQLCLDGTRVDITETIQKWATTDDEKRVFWLSGKAGTGKSTIARTVAHELAKQGYLVGSFFFKRGGGELSNAQYLFPTIARQMAYSIPSISDSIADAFRDSPSDADSKSLENQFEMLIERPLSGYSTRSATDVRAIVIDALDECDARRAIGQAMKLWPKLGAHTTLNLRVFVTSRSDVEIRGTLGQLDPKYLHYEKLEDWQLSTIEDDLRLFCNDELRKLREQSRNESSYDELEDDWPGELVIDKLVEVSKPLFIAASTILRDAKNDPGRLEDRVNGLRSTGTKALTAIYLDILNQAAKFDDDWLDWFGQVIKPFALLHSSLTIPALADLLGGNTMVANALNPLSSVIEFPSGKEVKAGSRATVRAYHESFRDFLMDSSLKNHPEFWIDKGETHGILQIRCMDLLKNKLGRDVCKQKHPATKRKDVSAEHVEKHIPESVQYACRYWTSHAIHSNETIEDGGQVDRFLRTFLLHWTEAMAWLDKLGEMVLCLKQLQQVIDSQSSPRLYSFVADALRWVPENRNMISEAPLHAYLSALAFAPSNSVVKYSFKHEMDDFLQVWSPVESDWGPVLQTFRHSATVLSIAPSIDGRKLVTIAADETVRLWDIESGTEDQCLEVGSCSVASTPSQNDDVIIAGDGGELWRWKFKEEVRRVDLKLPANARRTSVSSDGRYAAWSLYPTGVYIWDTVNNTGEVIQEHDVSPSCMVFSSDNETVFWGSTTISRWSAKAGHETVCRANDVVRKIAVLPHDNSVIFWSQAGGIWIFCSDSQRLDLVMEAGGYIVLCLLVTPDSRKVLISTNSCLFLYDFETRSEPITLLLDDLAIKSMAFSPDGRTIWAGHRYGSVLQMDANLALKSRRLETGTATVALSTDCRWLVSLSQDKHQLSLWSTETQTCKQRLSDQRLLGPMSTDIVVSSNNRWVVVPCVSTWGCALIWDLESNKVRVLVDEPMEITALAISPKSETLVCGFSEGQIRTFDLTSGIQQNMILGHSKIITKILFSPDGQLFASVPYEYDRIKIWSLQSQTLSVQSEASLVQDALFSADGRKLYTINPGEEICELDVENTCKRRELGHYDINVCHHGSILIDGSFGGPVLPLSLVRLEANDADHAEIWTNLSAPTKAFSITGNRELWALENDGGKWITVNGQKLFKLPGQLAPRRWISCGRAMVITDQDNGFTVLQFTGKISF</sequence>
<dbReference type="PROSITE" id="PS00678">
    <property type="entry name" value="WD_REPEATS_1"/>
    <property type="match status" value="1"/>
</dbReference>
<dbReference type="OrthoDB" id="538223at2759"/>
<dbReference type="InterPro" id="IPR011044">
    <property type="entry name" value="Quino_amine_DH_bsu"/>
</dbReference>
<dbReference type="SUPFAM" id="SSF50978">
    <property type="entry name" value="WD40 repeat-like"/>
    <property type="match status" value="1"/>
</dbReference>
<feature type="region of interest" description="Disordered" evidence="4">
    <location>
        <begin position="1"/>
        <end position="47"/>
    </location>
</feature>
<dbReference type="SUPFAM" id="SSF52540">
    <property type="entry name" value="P-loop containing nucleoside triphosphate hydrolases"/>
    <property type="match status" value="1"/>
</dbReference>
<dbReference type="InterPro" id="IPR007111">
    <property type="entry name" value="NACHT_NTPase"/>
</dbReference>
<dbReference type="InterPro" id="IPR001680">
    <property type="entry name" value="WD40_rpt"/>
</dbReference>
<keyword evidence="7" id="KW-1185">Reference proteome</keyword>
<dbReference type="SUPFAM" id="SSF50969">
    <property type="entry name" value="YVTN repeat-like/Quinoprotein amine dehydrogenase"/>
    <property type="match status" value="1"/>
</dbReference>
<protein>
    <recommendedName>
        <fullName evidence="5">NACHT domain-containing protein</fullName>
    </recommendedName>
</protein>
<evidence type="ECO:0000256" key="1">
    <source>
        <dbReference type="ARBA" id="ARBA00022574"/>
    </source>
</evidence>
<dbReference type="InterPro" id="IPR011047">
    <property type="entry name" value="Quinoprotein_ADH-like_sf"/>
</dbReference>
<dbReference type="InterPro" id="IPR027417">
    <property type="entry name" value="P-loop_NTPase"/>
</dbReference>
<dbReference type="InterPro" id="IPR015943">
    <property type="entry name" value="WD40/YVTN_repeat-like_dom_sf"/>
</dbReference>
<dbReference type="Gene3D" id="3.40.50.300">
    <property type="entry name" value="P-loop containing nucleotide triphosphate hydrolases"/>
    <property type="match status" value="1"/>
</dbReference>
<dbReference type="Pfam" id="PF24883">
    <property type="entry name" value="NPHP3_N"/>
    <property type="match status" value="1"/>
</dbReference>
<dbReference type="Gene3D" id="2.130.10.10">
    <property type="entry name" value="YVTN repeat-like/Quinoprotein amine dehydrogenase"/>
    <property type="match status" value="3"/>
</dbReference>
<dbReference type="InterPro" id="IPR056884">
    <property type="entry name" value="NPHP3-like_N"/>
</dbReference>
<dbReference type="PROSITE" id="PS50837">
    <property type="entry name" value="NACHT"/>
    <property type="match status" value="1"/>
</dbReference>
<feature type="repeat" description="WD" evidence="3">
    <location>
        <begin position="885"/>
        <end position="926"/>
    </location>
</feature>
<dbReference type="Proteomes" id="UP000799421">
    <property type="component" value="Unassembled WGS sequence"/>
</dbReference>
<name>A0A6A7BVZ4_9PEZI</name>